<evidence type="ECO:0000256" key="6">
    <source>
        <dbReference type="ARBA" id="ARBA00023242"/>
    </source>
</evidence>
<dbReference type="EMBL" id="BKCP01007327">
    <property type="protein sequence ID" value="GER45840.1"/>
    <property type="molecule type" value="Genomic_DNA"/>
</dbReference>
<evidence type="ECO:0000259" key="9">
    <source>
        <dbReference type="PROSITE" id="PS51294"/>
    </source>
</evidence>
<keyword evidence="11" id="KW-1185">Reference proteome</keyword>
<keyword evidence="4" id="KW-0238">DNA-binding</keyword>
<sequence>MHTSKSSCQLVNDKLFVPMYPIRFSDVNGLKRPVPVFGSEPDNIKTVTTMSFCVMAGCIRLDGPNNTGPEKMGSRKLGKNPSRSFGKPESGPAKACARGHWKPSEDAKLRELVALYGPQNWKTIAENLEGRSGKSCRLRWHNQLDPKINKRAFTEEEEERLMEAHRAYGNKWALICRLFPGRTDNAVKNHWHVLMARKYREKSKPYFKKKSWINSCDDDDDDDDDDDLERSSLMEERRALVIKNKNPLNNIVSQLQNQCGYMSMRSWKMSGKIELWPSQSTYSDGQNNHQPVLTDFMQSTAKSPEFIDFLGVGNK</sequence>
<name>A0A5A7QL72_STRAF</name>
<dbReference type="AlphaFoldDB" id="A0A5A7QL72"/>
<comment type="subcellular location">
    <subcellularLocation>
        <location evidence="1">Nucleus</location>
    </subcellularLocation>
</comment>
<evidence type="ECO:0000256" key="4">
    <source>
        <dbReference type="ARBA" id="ARBA00023125"/>
    </source>
</evidence>
<dbReference type="GO" id="GO:0000978">
    <property type="term" value="F:RNA polymerase II cis-regulatory region sequence-specific DNA binding"/>
    <property type="evidence" value="ECO:0007669"/>
    <property type="project" value="TreeGrafter"/>
</dbReference>
<proteinExistence type="predicted"/>
<protein>
    <submittedName>
        <fullName evidence="10">Myb domain protein 105</fullName>
    </submittedName>
</protein>
<evidence type="ECO:0000256" key="1">
    <source>
        <dbReference type="ARBA" id="ARBA00004123"/>
    </source>
</evidence>
<dbReference type="Proteomes" id="UP000325081">
    <property type="component" value="Unassembled WGS sequence"/>
</dbReference>
<dbReference type="CDD" id="cd00167">
    <property type="entry name" value="SANT"/>
    <property type="match status" value="2"/>
</dbReference>
<reference evidence="11" key="1">
    <citation type="journal article" date="2019" name="Curr. Biol.">
        <title>Genome Sequence of Striga asiatica Provides Insight into the Evolution of Plant Parasitism.</title>
        <authorList>
            <person name="Yoshida S."/>
            <person name="Kim S."/>
            <person name="Wafula E.K."/>
            <person name="Tanskanen J."/>
            <person name="Kim Y.M."/>
            <person name="Honaas L."/>
            <person name="Yang Z."/>
            <person name="Spallek T."/>
            <person name="Conn C.E."/>
            <person name="Ichihashi Y."/>
            <person name="Cheong K."/>
            <person name="Cui S."/>
            <person name="Der J.P."/>
            <person name="Gundlach H."/>
            <person name="Jiao Y."/>
            <person name="Hori C."/>
            <person name="Ishida J.K."/>
            <person name="Kasahara H."/>
            <person name="Kiba T."/>
            <person name="Kim M.S."/>
            <person name="Koo N."/>
            <person name="Laohavisit A."/>
            <person name="Lee Y.H."/>
            <person name="Lumba S."/>
            <person name="McCourt P."/>
            <person name="Mortimer J.C."/>
            <person name="Mutuku J.M."/>
            <person name="Nomura T."/>
            <person name="Sasaki-Sekimoto Y."/>
            <person name="Seto Y."/>
            <person name="Wang Y."/>
            <person name="Wakatake T."/>
            <person name="Sakakibara H."/>
            <person name="Demura T."/>
            <person name="Yamaguchi S."/>
            <person name="Yoneyama K."/>
            <person name="Manabe R.I."/>
            <person name="Nelson D.C."/>
            <person name="Schulman A.H."/>
            <person name="Timko M.P."/>
            <person name="dePamphilis C.W."/>
            <person name="Choi D."/>
            <person name="Shirasu K."/>
        </authorList>
    </citation>
    <scope>NUCLEOTIDE SEQUENCE [LARGE SCALE GENOMIC DNA]</scope>
    <source>
        <strain evidence="11">cv. UVA1</strain>
    </source>
</reference>
<dbReference type="InterPro" id="IPR017930">
    <property type="entry name" value="Myb_dom"/>
</dbReference>
<feature type="non-terminal residue" evidence="10">
    <location>
        <position position="315"/>
    </location>
</feature>
<feature type="region of interest" description="Disordered" evidence="7">
    <location>
        <begin position="64"/>
        <end position="99"/>
    </location>
</feature>
<gene>
    <name evidence="10" type="ORF">STAS_22813</name>
</gene>
<dbReference type="InterPro" id="IPR050560">
    <property type="entry name" value="MYB_TF"/>
</dbReference>
<dbReference type="PROSITE" id="PS51294">
    <property type="entry name" value="HTH_MYB"/>
    <property type="match status" value="2"/>
</dbReference>
<dbReference type="FunFam" id="1.10.10.60:FF:000356">
    <property type="entry name" value="MYB transcription factor"/>
    <property type="match status" value="1"/>
</dbReference>
<evidence type="ECO:0000256" key="3">
    <source>
        <dbReference type="ARBA" id="ARBA00023015"/>
    </source>
</evidence>
<dbReference type="Pfam" id="PF13921">
    <property type="entry name" value="Myb_DNA-bind_6"/>
    <property type="match status" value="1"/>
</dbReference>
<keyword evidence="6" id="KW-0539">Nucleus</keyword>
<dbReference type="InterPro" id="IPR009057">
    <property type="entry name" value="Homeodomain-like_sf"/>
</dbReference>
<accession>A0A5A7QL72</accession>
<organism evidence="10 11">
    <name type="scientific">Striga asiatica</name>
    <name type="common">Asiatic witchweed</name>
    <name type="synonym">Buchnera asiatica</name>
    <dbReference type="NCBI Taxonomy" id="4170"/>
    <lineage>
        <taxon>Eukaryota</taxon>
        <taxon>Viridiplantae</taxon>
        <taxon>Streptophyta</taxon>
        <taxon>Embryophyta</taxon>
        <taxon>Tracheophyta</taxon>
        <taxon>Spermatophyta</taxon>
        <taxon>Magnoliopsida</taxon>
        <taxon>eudicotyledons</taxon>
        <taxon>Gunneridae</taxon>
        <taxon>Pentapetalae</taxon>
        <taxon>asterids</taxon>
        <taxon>lamiids</taxon>
        <taxon>Lamiales</taxon>
        <taxon>Orobanchaceae</taxon>
        <taxon>Buchnereae</taxon>
        <taxon>Striga</taxon>
    </lineage>
</organism>
<evidence type="ECO:0000313" key="11">
    <source>
        <dbReference type="Proteomes" id="UP000325081"/>
    </source>
</evidence>
<dbReference type="FunFam" id="1.10.10.60:FF:000060">
    <property type="entry name" value="MYB transcription factor"/>
    <property type="match status" value="1"/>
</dbReference>
<feature type="domain" description="HTH myb-type" evidence="9">
    <location>
        <begin position="149"/>
        <end position="199"/>
    </location>
</feature>
<feature type="domain" description="HTH myb-type" evidence="9">
    <location>
        <begin position="93"/>
        <end position="148"/>
    </location>
</feature>
<dbReference type="GO" id="GO:0005634">
    <property type="term" value="C:nucleus"/>
    <property type="evidence" value="ECO:0007669"/>
    <property type="project" value="UniProtKB-SubCell"/>
</dbReference>
<keyword evidence="3" id="KW-0805">Transcription regulation</keyword>
<evidence type="ECO:0000256" key="5">
    <source>
        <dbReference type="ARBA" id="ARBA00023163"/>
    </source>
</evidence>
<keyword evidence="2" id="KW-0677">Repeat</keyword>
<dbReference type="GO" id="GO:0000981">
    <property type="term" value="F:DNA-binding transcription factor activity, RNA polymerase II-specific"/>
    <property type="evidence" value="ECO:0007669"/>
    <property type="project" value="TreeGrafter"/>
</dbReference>
<dbReference type="SUPFAM" id="SSF46689">
    <property type="entry name" value="Homeodomain-like"/>
    <property type="match status" value="1"/>
</dbReference>
<evidence type="ECO:0000256" key="2">
    <source>
        <dbReference type="ARBA" id="ARBA00022737"/>
    </source>
</evidence>
<dbReference type="PANTHER" id="PTHR45614:SF277">
    <property type="entry name" value="HOMEODOMAIN-LIKE PROTEIN-RELATED"/>
    <property type="match status" value="1"/>
</dbReference>
<comment type="caution">
    <text evidence="10">The sequence shown here is derived from an EMBL/GenBank/DDBJ whole genome shotgun (WGS) entry which is preliminary data.</text>
</comment>
<dbReference type="Gene3D" id="1.10.10.60">
    <property type="entry name" value="Homeodomain-like"/>
    <property type="match status" value="2"/>
</dbReference>
<dbReference type="PANTHER" id="PTHR45614">
    <property type="entry name" value="MYB PROTEIN-RELATED"/>
    <property type="match status" value="1"/>
</dbReference>
<evidence type="ECO:0000259" key="8">
    <source>
        <dbReference type="PROSITE" id="PS50090"/>
    </source>
</evidence>
<feature type="domain" description="Myb-like" evidence="8">
    <location>
        <begin position="145"/>
        <end position="195"/>
    </location>
</feature>
<dbReference type="InterPro" id="IPR001005">
    <property type="entry name" value="SANT/Myb"/>
</dbReference>
<dbReference type="OrthoDB" id="2143914at2759"/>
<feature type="domain" description="Myb-like" evidence="8">
    <location>
        <begin position="98"/>
        <end position="144"/>
    </location>
</feature>
<evidence type="ECO:0000313" key="10">
    <source>
        <dbReference type="EMBL" id="GER45840.1"/>
    </source>
</evidence>
<dbReference type="SMART" id="SM00717">
    <property type="entry name" value="SANT"/>
    <property type="match status" value="2"/>
</dbReference>
<evidence type="ECO:0000256" key="7">
    <source>
        <dbReference type="SAM" id="MobiDB-lite"/>
    </source>
</evidence>
<dbReference type="PROSITE" id="PS50090">
    <property type="entry name" value="MYB_LIKE"/>
    <property type="match status" value="2"/>
</dbReference>
<keyword evidence="5" id="KW-0804">Transcription</keyword>